<protein>
    <recommendedName>
        <fullName evidence="1">Cyclic nucleotide-binding domain-containing protein</fullName>
    </recommendedName>
</protein>
<name>A0ABD3WYV2_SINWO</name>
<feature type="domain" description="Cyclic nucleotide-binding" evidence="1">
    <location>
        <begin position="254"/>
        <end position="325"/>
    </location>
</feature>
<dbReference type="EMBL" id="JBJQND010000004">
    <property type="protein sequence ID" value="KAL3879144.1"/>
    <property type="molecule type" value="Genomic_DNA"/>
</dbReference>
<proteinExistence type="predicted"/>
<comment type="caution">
    <text evidence="2">The sequence shown here is derived from an EMBL/GenBank/DDBJ whole genome shotgun (WGS) entry which is preliminary data.</text>
</comment>
<dbReference type="InterPro" id="IPR018490">
    <property type="entry name" value="cNMP-bd_dom_sf"/>
</dbReference>
<dbReference type="SUPFAM" id="SSF51206">
    <property type="entry name" value="cAMP-binding domain-like"/>
    <property type="match status" value="2"/>
</dbReference>
<dbReference type="PANTHER" id="PTHR23011">
    <property type="entry name" value="CYCLIC NUCLEOTIDE-BINDING DOMAIN CONTAINING PROTEIN"/>
    <property type="match status" value="1"/>
</dbReference>
<dbReference type="PANTHER" id="PTHR23011:SF28">
    <property type="entry name" value="CYCLIC NUCLEOTIDE-BINDING DOMAIN CONTAINING PROTEIN"/>
    <property type="match status" value="1"/>
</dbReference>
<dbReference type="PROSITE" id="PS00888">
    <property type="entry name" value="CNMP_BINDING_1"/>
    <property type="match status" value="1"/>
</dbReference>
<dbReference type="SMART" id="SM00100">
    <property type="entry name" value="cNMP"/>
    <property type="match status" value="1"/>
</dbReference>
<reference evidence="2 3" key="1">
    <citation type="submission" date="2024-11" db="EMBL/GenBank/DDBJ databases">
        <title>Chromosome-level genome assembly of the freshwater bivalve Anodonta woodiana.</title>
        <authorList>
            <person name="Chen X."/>
        </authorList>
    </citation>
    <scope>NUCLEOTIDE SEQUENCE [LARGE SCALE GENOMIC DNA]</scope>
    <source>
        <strain evidence="2">MN2024</strain>
        <tissue evidence="2">Gills</tissue>
    </source>
</reference>
<dbReference type="InterPro" id="IPR018488">
    <property type="entry name" value="cNMP-bd_CS"/>
</dbReference>
<organism evidence="2 3">
    <name type="scientific">Sinanodonta woodiana</name>
    <name type="common">Chinese pond mussel</name>
    <name type="synonym">Anodonta woodiana</name>
    <dbReference type="NCBI Taxonomy" id="1069815"/>
    <lineage>
        <taxon>Eukaryota</taxon>
        <taxon>Metazoa</taxon>
        <taxon>Spiralia</taxon>
        <taxon>Lophotrochozoa</taxon>
        <taxon>Mollusca</taxon>
        <taxon>Bivalvia</taxon>
        <taxon>Autobranchia</taxon>
        <taxon>Heteroconchia</taxon>
        <taxon>Palaeoheterodonta</taxon>
        <taxon>Unionida</taxon>
        <taxon>Unionoidea</taxon>
        <taxon>Unionidae</taxon>
        <taxon>Unioninae</taxon>
        <taxon>Sinanodonta</taxon>
    </lineage>
</organism>
<dbReference type="PROSITE" id="PS50042">
    <property type="entry name" value="CNMP_BINDING_3"/>
    <property type="match status" value="2"/>
</dbReference>
<dbReference type="Gene3D" id="2.60.120.10">
    <property type="entry name" value="Jelly Rolls"/>
    <property type="match status" value="2"/>
</dbReference>
<evidence type="ECO:0000313" key="2">
    <source>
        <dbReference type="EMBL" id="KAL3879144.1"/>
    </source>
</evidence>
<accession>A0ABD3WYV2</accession>
<dbReference type="InterPro" id="IPR014710">
    <property type="entry name" value="RmlC-like_jellyroll"/>
</dbReference>
<evidence type="ECO:0000313" key="3">
    <source>
        <dbReference type="Proteomes" id="UP001634394"/>
    </source>
</evidence>
<keyword evidence="3" id="KW-1185">Reference proteome</keyword>
<dbReference type="Pfam" id="PF00027">
    <property type="entry name" value="cNMP_binding"/>
    <property type="match status" value="1"/>
</dbReference>
<dbReference type="AlphaFoldDB" id="A0ABD3WYV2"/>
<gene>
    <name evidence="2" type="ORF">ACJMK2_031455</name>
</gene>
<sequence>MIVKNNLTTLRKRLLICFVIHQGLPGTERKKALRNKFKRLIRKWNCVRILLKLSKVSTQQKEMNQTFRVVDNMGSVFTFDPSYSKKVITTYGKLSDRVRIIFRKDPKERTKADERILLEVINRLPLFSNFPSRVKQDLAQVMVFDIFEKGRIVIRQGDPGTRVYFLLSGQVFLIQTETDPKSGAKRTIHLKTLTGGSIFGELALIRSIRRDHTAVTSDDSEFLSLGKDDFEKVLKKRLLKDNTERYDFLRSSQHLQAFSDKQIQKCADSSELKTYCDNKVIIGDVETTENVYFIKKGRCKIVKRVYFVRHQSPYVRPVLFLHETPEQREKFLNKTYGRKMRWRRQEVHLLTIITLHPGDYFGAGENLQDMYVVARGKTECLLLNAVQFQIHSKMDVLRRLKSEREDVLPSDIELYRRFETNRKWLEYRQQLVQEVSGRKPGDTSPKYTYL</sequence>
<evidence type="ECO:0000259" key="1">
    <source>
        <dbReference type="PROSITE" id="PS50042"/>
    </source>
</evidence>
<feature type="domain" description="Cyclic nucleotide-binding" evidence="1">
    <location>
        <begin position="126"/>
        <end position="251"/>
    </location>
</feature>
<dbReference type="Proteomes" id="UP001634394">
    <property type="component" value="Unassembled WGS sequence"/>
</dbReference>
<dbReference type="CDD" id="cd00038">
    <property type="entry name" value="CAP_ED"/>
    <property type="match status" value="1"/>
</dbReference>
<dbReference type="InterPro" id="IPR000595">
    <property type="entry name" value="cNMP-bd_dom"/>
</dbReference>